<accession>A0A1I6AS00</accession>
<dbReference type="EMBL" id="FOXX01000007">
    <property type="protein sequence ID" value="SFQ71369.1"/>
    <property type="molecule type" value="Genomic_DNA"/>
</dbReference>
<evidence type="ECO:0000313" key="1">
    <source>
        <dbReference type="EMBL" id="SFQ71369.1"/>
    </source>
</evidence>
<sequence>MMCPLCNGFKECDYICSTCGHLLKDMGRTTDYLDEYSAYVDFDDTKNVDGKVSHACCHLLYCENCNHEQKVFL</sequence>
<proteinExistence type="predicted"/>
<organism evidence="1 2">
    <name type="scientific">Priestia endophytica DSM 13796</name>
    <dbReference type="NCBI Taxonomy" id="1121089"/>
    <lineage>
        <taxon>Bacteria</taxon>
        <taxon>Bacillati</taxon>
        <taxon>Bacillota</taxon>
        <taxon>Bacilli</taxon>
        <taxon>Bacillales</taxon>
        <taxon>Bacillaceae</taxon>
        <taxon>Priestia</taxon>
    </lineage>
</organism>
<reference evidence="1 2" key="1">
    <citation type="submission" date="2016-10" db="EMBL/GenBank/DDBJ databases">
        <authorList>
            <person name="Varghese N."/>
            <person name="Submissions S."/>
        </authorList>
    </citation>
    <scope>NUCLEOTIDE SEQUENCE [LARGE SCALE GENOMIC DNA]</scope>
    <source>
        <strain evidence="1 2">DSM 13796</strain>
    </source>
</reference>
<comment type="caution">
    <text evidence="1">The sequence shown here is derived from an EMBL/GenBank/DDBJ whole genome shotgun (WGS) entry which is preliminary data.</text>
</comment>
<evidence type="ECO:0000313" key="2">
    <source>
        <dbReference type="Proteomes" id="UP000182762"/>
    </source>
</evidence>
<protein>
    <submittedName>
        <fullName evidence="1">Uncharacterized protein</fullName>
    </submittedName>
</protein>
<gene>
    <name evidence="1" type="ORF">SAMN02745910_02927</name>
</gene>
<dbReference type="Proteomes" id="UP000182762">
    <property type="component" value="Unassembled WGS sequence"/>
</dbReference>
<keyword evidence="2" id="KW-1185">Reference proteome</keyword>
<name>A0A1I6AS00_9BACI</name>